<name>I4EUL4_MODI5</name>
<dbReference type="EMBL" id="FO203431">
    <property type="protein sequence ID" value="CCH87077.1"/>
    <property type="molecule type" value="Genomic_DNA"/>
</dbReference>
<dbReference type="AlphaFoldDB" id="I4EUL4"/>
<dbReference type="Proteomes" id="UP000006461">
    <property type="component" value="Chromosome"/>
</dbReference>
<protein>
    <submittedName>
        <fullName evidence="2">Uncharacterized protein</fullName>
    </submittedName>
</protein>
<gene>
    <name evidence="2" type="ordered locus">MODMU_1634</name>
</gene>
<evidence type="ECO:0000313" key="2">
    <source>
        <dbReference type="EMBL" id="CCH87077.1"/>
    </source>
</evidence>
<organism evidence="2 3">
    <name type="scientific">Modestobacter italicus (strain DSM 44449 / CECT 9708 / BC 501)</name>
    <dbReference type="NCBI Taxonomy" id="2732864"/>
    <lineage>
        <taxon>Bacteria</taxon>
        <taxon>Bacillati</taxon>
        <taxon>Actinomycetota</taxon>
        <taxon>Actinomycetes</taxon>
        <taxon>Geodermatophilales</taxon>
        <taxon>Geodermatophilaceae</taxon>
        <taxon>Modestobacter</taxon>
    </lineage>
</organism>
<dbReference type="HOGENOM" id="CLU_2955510_0_0_11"/>
<proteinExistence type="predicted"/>
<evidence type="ECO:0000313" key="3">
    <source>
        <dbReference type="Proteomes" id="UP000006461"/>
    </source>
</evidence>
<evidence type="ECO:0000256" key="1">
    <source>
        <dbReference type="SAM" id="MobiDB-lite"/>
    </source>
</evidence>
<reference evidence="2 3" key="1">
    <citation type="journal article" date="2012" name="J. Bacteriol.">
        <title>Genome Sequence of Radiation-Resistant Modestobacter marinus Strain BC501, a Representative Actinobacterium That Thrives on Calcareous Stone Surfaces.</title>
        <authorList>
            <person name="Normand P."/>
            <person name="Gury J."/>
            <person name="Pujic P."/>
            <person name="Chouaia B."/>
            <person name="Crotti E."/>
            <person name="Brusetti L."/>
            <person name="Daffonchio D."/>
            <person name="Vacherie B."/>
            <person name="Barbe V."/>
            <person name="Medigue C."/>
            <person name="Calteau A."/>
            <person name="Ghodhbane-Gtari F."/>
            <person name="Essoussi I."/>
            <person name="Nouioui I."/>
            <person name="Abbassi-Ghozzi I."/>
            <person name="Gtari M."/>
        </authorList>
    </citation>
    <scope>NUCLEOTIDE SEQUENCE [LARGE SCALE GENOMIC DNA]</scope>
    <source>
        <strain evidence="3">BC 501</strain>
    </source>
</reference>
<dbReference type="STRING" id="477641.MODMU_1634"/>
<keyword evidence="3" id="KW-1185">Reference proteome</keyword>
<dbReference type="KEGG" id="mmar:MODMU_1634"/>
<feature type="compositionally biased region" description="Basic and acidic residues" evidence="1">
    <location>
        <begin position="1"/>
        <end position="12"/>
    </location>
</feature>
<feature type="region of interest" description="Disordered" evidence="1">
    <location>
        <begin position="1"/>
        <end position="20"/>
    </location>
</feature>
<accession>I4EUL4</accession>
<sequence>MSEPFHDGERCEPAGWRRKRHSTQMAYGAGTGHWIWASGETQFTSKGNGKGLLADTVGI</sequence>